<dbReference type="OrthoDB" id="290618at2"/>
<feature type="coiled-coil region" evidence="1">
    <location>
        <begin position="221"/>
        <end position="248"/>
    </location>
</feature>
<dbReference type="Proteomes" id="UP000315010">
    <property type="component" value="Unassembled WGS sequence"/>
</dbReference>
<keyword evidence="3" id="KW-1185">Reference proteome</keyword>
<gene>
    <name evidence="2" type="ORF">CA13_52950</name>
</gene>
<dbReference type="InterPro" id="IPR002321">
    <property type="entry name" value="Cyt_c_II"/>
</dbReference>
<dbReference type="EMBL" id="SJPJ01000001">
    <property type="protein sequence ID" value="TWT83824.1"/>
    <property type="molecule type" value="Genomic_DNA"/>
</dbReference>
<keyword evidence="1" id="KW-0175">Coiled coil</keyword>
<name>A0A5C5Z921_9BACT</name>
<sequence>MDSRLLCLASFGLFVTVLNCDGAAAQERRAPAPTFNQRDTQGIFFDSLDDAFRGERPSLSKIQKAGADKAVAATNGSTESTSEKADAAGGWAKLIAPESLEDEIKRVKLHFDSVITTPGAFNGGGFQDARLDLSILATLFAVVNEHPGDVRWKDQAAAARDLIARTAFNCKAGSSQVFNEAKMRKADLQDLASGSGLANRDAEPETDWSMVVDRSPLMQYAEQLAGKLKAASRDAKTAEENNEQIQRDAQLLAMIGQVLTREGLDEADDEDYAALSLSMTKAASAVAAAIERGSYDIGSEIGAVTQSCDACHEQYR</sequence>
<evidence type="ECO:0000313" key="3">
    <source>
        <dbReference type="Proteomes" id="UP000315010"/>
    </source>
</evidence>
<evidence type="ECO:0008006" key="4">
    <source>
        <dbReference type="Google" id="ProtNLM"/>
    </source>
</evidence>
<dbReference type="Gene3D" id="1.20.120.10">
    <property type="entry name" value="Cytochrome c/b562"/>
    <property type="match status" value="1"/>
</dbReference>
<dbReference type="GO" id="GO:0020037">
    <property type="term" value="F:heme binding"/>
    <property type="evidence" value="ECO:0007669"/>
    <property type="project" value="InterPro"/>
</dbReference>
<proteinExistence type="predicted"/>
<dbReference type="SUPFAM" id="SSF47175">
    <property type="entry name" value="Cytochromes"/>
    <property type="match status" value="1"/>
</dbReference>
<dbReference type="GO" id="GO:0022900">
    <property type="term" value="P:electron transport chain"/>
    <property type="evidence" value="ECO:0007669"/>
    <property type="project" value="InterPro"/>
</dbReference>
<organism evidence="2 3">
    <name type="scientific">Novipirellula herctigrandis</name>
    <dbReference type="NCBI Taxonomy" id="2527986"/>
    <lineage>
        <taxon>Bacteria</taxon>
        <taxon>Pseudomonadati</taxon>
        <taxon>Planctomycetota</taxon>
        <taxon>Planctomycetia</taxon>
        <taxon>Pirellulales</taxon>
        <taxon>Pirellulaceae</taxon>
        <taxon>Novipirellula</taxon>
    </lineage>
</organism>
<dbReference type="GO" id="GO:0009055">
    <property type="term" value="F:electron transfer activity"/>
    <property type="evidence" value="ECO:0007669"/>
    <property type="project" value="InterPro"/>
</dbReference>
<dbReference type="InterPro" id="IPR010980">
    <property type="entry name" value="Cyt_c/b562"/>
</dbReference>
<dbReference type="GO" id="GO:0005506">
    <property type="term" value="F:iron ion binding"/>
    <property type="evidence" value="ECO:0007669"/>
    <property type="project" value="InterPro"/>
</dbReference>
<comment type="caution">
    <text evidence="2">The sequence shown here is derived from an EMBL/GenBank/DDBJ whole genome shotgun (WGS) entry which is preliminary data.</text>
</comment>
<dbReference type="RefSeq" id="WP_146401227.1">
    <property type="nucleotide sequence ID" value="NZ_SJPJ01000001.1"/>
</dbReference>
<evidence type="ECO:0000256" key="1">
    <source>
        <dbReference type="SAM" id="Coils"/>
    </source>
</evidence>
<evidence type="ECO:0000313" key="2">
    <source>
        <dbReference type="EMBL" id="TWT83824.1"/>
    </source>
</evidence>
<dbReference type="PROSITE" id="PS51009">
    <property type="entry name" value="CYTCII"/>
    <property type="match status" value="1"/>
</dbReference>
<dbReference type="AlphaFoldDB" id="A0A5C5Z921"/>
<reference evidence="2 3" key="1">
    <citation type="submission" date="2019-02" db="EMBL/GenBank/DDBJ databases">
        <title>Deep-cultivation of Planctomycetes and their phenomic and genomic characterization uncovers novel biology.</title>
        <authorList>
            <person name="Wiegand S."/>
            <person name="Jogler M."/>
            <person name="Boedeker C."/>
            <person name="Pinto D."/>
            <person name="Vollmers J."/>
            <person name="Rivas-Marin E."/>
            <person name="Kohn T."/>
            <person name="Peeters S.H."/>
            <person name="Heuer A."/>
            <person name="Rast P."/>
            <person name="Oberbeckmann S."/>
            <person name="Bunk B."/>
            <person name="Jeske O."/>
            <person name="Meyerdierks A."/>
            <person name="Storesund J.E."/>
            <person name="Kallscheuer N."/>
            <person name="Luecker S."/>
            <person name="Lage O.M."/>
            <person name="Pohl T."/>
            <person name="Merkel B.J."/>
            <person name="Hornburger P."/>
            <person name="Mueller R.-W."/>
            <person name="Bruemmer F."/>
            <person name="Labrenz M."/>
            <person name="Spormann A.M."/>
            <person name="Op Den Camp H."/>
            <person name="Overmann J."/>
            <person name="Amann R."/>
            <person name="Jetten M.S.M."/>
            <person name="Mascher T."/>
            <person name="Medema M.H."/>
            <person name="Devos D.P."/>
            <person name="Kaster A.-K."/>
            <person name="Ovreas L."/>
            <person name="Rohde M."/>
            <person name="Galperin M.Y."/>
            <person name="Jogler C."/>
        </authorList>
    </citation>
    <scope>NUCLEOTIDE SEQUENCE [LARGE SCALE GENOMIC DNA]</scope>
    <source>
        <strain evidence="2 3">CA13</strain>
    </source>
</reference>
<accession>A0A5C5Z921</accession>
<protein>
    <recommendedName>
        <fullName evidence="4">Cytochrome C</fullName>
    </recommendedName>
</protein>